<feature type="region of interest" description="Disordered" evidence="2">
    <location>
        <begin position="196"/>
        <end position="224"/>
    </location>
</feature>
<sequence>MMSKQDAIELEKIMKRPLNSPTDCLKGVHLQSIDKQEAIFSKPMQELHIIDIPEILDKAPSRTSGNEISNASTKQNYVNPFQNGSKRFTPCSVERLDNSEAISHSSEQSDLKNNQTMPFFEIRQTIQENGDSRSQFDLPHPFVRCQESINIEGSIITAAFKRNDKENSIGSSSLSEHGSGEEEFVMQSTVKLPIGNIENKDLKSNKDNNTNNMKSEGDEGEHYDADDSLRNAYHIFLENPVVAAVAVVYYYPNIFRDSSQNEAKFRLLAKPGTETIPCEKILTWQLGNSQEFRMWTVSRWLDHRKAYASLPIFFRYSIVWASHKASKEIKPLKGQIALVTGGARGVGRGIALQLAEAGATIYVSGRKPNLSSGVPTLSDTINEISSKGGKAIAVYCDHSKDDEVKELFERIAKDENNRLDVLVNNAFSGGEAMEKNVGKKFFECQPSFWDEINLVGLRNVYVCSVFASRMMVPRQKGLIVNISSPAGIRYFFNVPYGVGKTAIDRMSADMAEELKDYKVTVISLWPGTVKTELTYNWLQSGMLSKLTKMPQTQLERMVEKGETPEFVGRSIACLACDSRMFKKTGSILLTGDLCNEYMFLDNDGRIPSNMRSVSAALDFFGFTAASKLIPSFLKVPATFLHLSSNKFYKI</sequence>
<evidence type="ECO:0000313" key="5">
    <source>
        <dbReference type="WBParaSite" id="OFLC_0000126001-mRNA-1"/>
    </source>
</evidence>
<dbReference type="SUPFAM" id="SSF51735">
    <property type="entry name" value="NAD(P)-binding Rossmann-fold domains"/>
    <property type="match status" value="1"/>
</dbReference>
<reference evidence="3 4" key="2">
    <citation type="submission" date="2018-11" db="EMBL/GenBank/DDBJ databases">
        <authorList>
            <consortium name="Pathogen Informatics"/>
        </authorList>
    </citation>
    <scope>NUCLEOTIDE SEQUENCE [LARGE SCALE GENOMIC DNA]</scope>
</reference>
<evidence type="ECO:0000313" key="4">
    <source>
        <dbReference type="Proteomes" id="UP000267606"/>
    </source>
</evidence>
<dbReference type="InterPro" id="IPR020904">
    <property type="entry name" value="Sc_DH/Rdtase_CS"/>
</dbReference>
<accession>A0A183H1A1</accession>
<dbReference type="STRING" id="387005.A0A183H1A1"/>
<feature type="compositionally biased region" description="Polar residues" evidence="2">
    <location>
        <begin position="61"/>
        <end position="83"/>
    </location>
</feature>
<dbReference type="Pfam" id="PF00106">
    <property type="entry name" value="adh_short"/>
    <property type="match status" value="1"/>
</dbReference>
<protein>
    <submittedName>
        <fullName evidence="5">Oxidoreductase, short chain dehydrogenase/reductase family protein</fullName>
    </submittedName>
</protein>
<dbReference type="AlphaFoldDB" id="A0A183H1A1"/>
<dbReference type="Proteomes" id="UP000267606">
    <property type="component" value="Unassembled WGS sequence"/>
</dbReference>
<dbReference type="PRINTS" id="PR00081">
    <property type="entry name" value="GDHRDH"/>
</dbReference>
<keyword evidence="1" id="KW-0560">Oxidoreductase</keyword>
<dbReference type="InterPro" id="IPR036291">
    <property type="entry name" value="NAD(P)-bd_dom_sf"/>
</dbReference>
<evidence type="ECO:0000313" key="3">
    <source>
        <dbReference type="EMBL" id="VDO28887.1"/>
    </source>
</evidence>
<dbReference type="WBParaSite" id="OFLC_0000126001-mRNA-1">
    <property type="protein sequence ID" value="OFLC_0000126001-mRNA-1"/>
    <property type="gene ID" value="OFLC_0000126001"/>
</dbReference>
<dbReference type="PRINTS" id="PR00080">
    <property type="entry name" value="SDRFAMILY"/>
</dbReference>
<dbReference type="GO" id="GO:0016491">
    <property type="term" value="F:oxidoreductase activity"/>
    <property type="evidence" value="ECO:0007669"/>
    <property type="project" value="UniProtKB-KW"/>
</dbReference>
<keyword evidence="4" id="KW-1185">Reference proteome</keyword>
<dbReference type="Gene3D" id="3.40.50.720">
    <property type="entry name" value="NAD(P)-binding Rossmann-like Domain"/>
    <property type="match status" value="1"/>
</dbReference>
<gene>
    <name evidence="3" type="ORF">OFLC_LOCUS1261</name>
</gene>
<dbReference type="EMBL" id="UZAJ01000566">
    <property type="protein sequence ID" value="VDO28887.1"/>
    <property type="molecule type" value="Genomic_DNA"/>
</dbReference>
<dbReference type="PROSITE" id="PS00061">
    <property type="entry name" value="ADH_SHORT"/>
    <property type="match status" value="1"/>
</dbReference>
<name>A0A183H1A1_9BILA</name>
<evidence type="ECO:0000256" key="1">
    <source>
        <dbReference type="ARBA" id="ARBA00023002"/>
    </source>
</evidence>
<feature type="compositionally biased region" description="Basic and acidic residues" evidence="2">
    <location>
        <begin position="215"/>
        <end position="224"/>
    </location>
</feature>
<dbReference type="InterPro" id="IPR002347">
    <property type="entry name" value="SDR_fam"/>
</dbReference>
<feature type="region of interest" description="Disordered" evidence="2">
    <location>
        <begin position="59"/>
        <end position="83"/>
    </location>
</feature>
<dbReference type="PANTHER" id="PTHR44147">
    <property type="entry name" value="DEHYDROGENASE/REDUCTASE SDR FAMILY MEMBER 1"/>
    <property type="match status" value="1"/>
</dbReference>
<proteinExistence type="predicted"/>
<reference evidence="5" key="1">
    <citation type="submission" date="2016-06" db="UniProtKB">
        <authorList>
            <consortium name="WormBaseParasite"/>
        </authorList>
    </citation>
    <scope>IDENTIFICATION</scope>
</reference>
<organism evidence="5">
    <name type="scientific">Onchocerca flexuosa</name>
    <dbReference type="NCBI Taxonomy" id="387005"/>
    <lineage>
        <taxon>Eukaryota</taxon>
        <taxon>Metazoa</taxon>
        <taxon>Ecdysozoa</taxon>
        <taxon>Nematoda</taxon>
        <taxon>Chromadorea</taxon>
        <taxon>Rhabditida</taxon>
        <taxon>Spirurina</taxon>
        <taxon>Spiruromorpha</taxon>
        <taxon>Filarioidea</taxon>
        <taxon>Onchocercidae</taxon>
        <taxon>Onchocerca</taxon>
    </lineage>
</organism>
<evidence type="ECO:0000256" key="2">
    <source>
        <dbReference type="SAM" id="MobiDB-lite"/>
    </source>
</evidence>
<dbReference type="PANTHER" id="PTHR44147:SF2">
    <property type="entry name" value="DEHYDROGENASE_REDUCTASE SDR FAMILY MEMBER 1"/>
    <property type="match status" value="1"/>
</dbReference>